<evidence type="ECO:0000259" key="2">
    <source>
        <dbReference type="Pfam" id="PF00582"/>
    </source>
</evidence>
<dbReference type="InterPro" id="IPR006016">
    <property type="entry name" value="UspA"/>
</dbReference>
<dbReference type="PIRSF" id="PIRSF006276">
    <property type="entry name" value="UspA"/>
    <property type="match status" value="1"/>
</dbReference>
<sequence length="142" mass="15251">MYERILLPTDGSEGTDRAVEQAIGLAAETGAELHALFVVEDAPYAPEMTDERVSAQLREIGENAIASIRDRADAADVTVRAAIEDGIPNREILKYADGADVDLVVMGTHSRSGLDKYLLGSVTERVVRTADVPVLTVRVDGD</sequence>
<proteinExistence type="inferred from homology"/>
<dbReference type="PRINTS" id="PR01438">
    <property type="entry name" value="UNVRSLSTRESS"/>
</dbReference>
<accession>A0A9R1CUQ5</accession>
<keyword evidence="4" id="KW-1185">Reference proteome</keyword>
<dbReference type="Pfam" id="PF00582">
    <property type="entry name" value="Usp"/>
    <property type="match status" value="1"/>
</dbReference>
<dbReference type="PANTHER" id="PTHR46268">
    <property type="entry name" value="STRESS RESPONSE PROTEIN NHAX"/>
    <property type="match status" value="1"/>
</dbReference>
<evidence type="ECO:0000256" key="1">
    <source>
        <dbReference type="ARBA" id="ARBA00008791"/>
    </source>
</evidence>
<feature type="domain" description="UspA" evidence="2">
    <location>
        <begin position="1"/>
        <end position="138"/>
    </location>
</feature>
<dbReference type="SUPFAM" id="SSF52402">
    <property type="entry name" value="Adenine nucleotide alpha hydrolases-like"/>
    <property type="match status" value="1"/>
</dbReference>
<dbReference type="Proteomes" id="UP001139494">
    <property type="component" value="Unassembled WGS sequence"/>
</dbReference>
<dbReference type="InterPro" id="IPR006015">
    <property type="entry name" value="Universal_stress_UspA"/>
</dbReference>
<dbReference type="AlphaFoldDB" id="A0A9R1CUQ5"/>
<dbReference type="InterPro" id="IPR014729">
    <property type="entry name" value="Rossmann-like_a/b/a_fold"/>
</dbReference>
<evidence type="ECO:0000313" key="4">
    <source>
        <dbReference type="Proteomes" id="UP001139494"/>
    </source>
</evidence>
<protein>
    <submittedName>
        <fullName evidence="3">Universal stress protein</fullName>
    </submittedName>
</protein>
<dbReference type="EMBL" id="JAHLKM010000014">
    <property type="protein sequence ID" value="MCQ4333901.1"/>
    <property type="molecule type" value="Genomic_DNA"/>
</dbReference>
<comment type="similarity">
    <text evidence="1">Belongs to the universal stress protein A family.</text>
</comment>
<name>A0A9R1CUQ5_9EURY</name>
<reference evidence="3" key="1">
    <citation type="journal article" date="2023" name="Front. Microbiol.">
        <title>Genomic-based phylogenetic and metabolic analyses of the genus Natronomonas, and description of Natronomonas aquatica sp. nov.</title>
        <authorList>
            <person name="Garcia-Roldan A."/>
            <person name="Duran-Viseras A."/>
            <person name="de la Haba R.R."/>
            <person name="Corral P."/>
            <person name="Sanchez-Porro C."/>
            <person name="Ventosa A."/>
        </authorList>
    </citation>
    <scope>NUCLEOTIDE SEQUENCE</scope>
    <source>
        <strain evidence="3">F2-12</strain>
    </source>
</reference>
<dbReference type="Gene3D" id="3.40.50.620">
    <property type="entry name" value="HUPs"/>
    <property type="match status" value="1"/>
</dbReference>
<dbReference type="CDD" id="cd00293">
    <property type="entry name" value="USP-like"/>
    <property type="match status" value="1"/>
</dbReference>
<dbReference type="RefSeq" id="WP_256029926.1">
    <property type="nucleotide sequence ID" value="NZ_JAHLKM010000014.1"/>
</dbReference>
<comment type="caution">
    <text evidence="3">The sequence shown here is derived from an EMBL/GenBank/DDBJ whole genome shotgun (WGS) entry which is preliminary data.</text>
</comment>
<dbReference type="PANTHER" id="PTHR46268:SF6">
    <property type="entry name" value="UNIVERSAL STRESS PROTEIN UP12"/>
    <property type="match status" value="1"/>
</dbReference>
<organism evidence="3 4">
    <name type="scientific">Natronomonas aquatica</name>
    <dbReference type="NCBI Taxonomy" id="2841590"/>
    <lineage>
        <taxon>Archaea</taxon>
        <taxon>Methanobacteriati</taxon>
        <taxon>Methanobacteriota</taxon>
        <taxon>Stenosarchaea group</taxon>
        <taxon>Halobacteria</taxon>
        <taxon>Halobacteriales</taxon>
        <taxon>Natronomonadaceae</taxon>
        <taxon>Natronomonas</taxon>
    </lineage>
</organism>
<evidence type="ECO:0000313" key="3">
    <source>
        <dbReference type="EMBL" id="MCQ4333901.1"/>
    </source>
</evidence>
<gene>
    <name evidence="3" type="ORF">KM295_10490</name>
</gene>